<gene>
    <name evidence="2" type="ORF">SAMN05421738_101157</name>
</gene>
<dbReference type="AlphaFoldDB" id="A0A1I4SDI5"/>
<proteinExistence type="predicted"/>
<dbReference type="EMBL" id="FOUZ01000001">
    <property type="protein sequence ID" value="SFM62343.1"/>
    <property type="molecule type" value="Genomic_DNA"/>
</dbReference>
<dbReference type="STRING" id="684065.SAMN05421738_101157"/>
<reference evidence="3" key="1">
    <citation type="submission" date="2016-10" db="EMBL/GenBank/DDBJ databases">
        <authorList>
            <person name="Varghese N."/>
            <person name="Submissions S."/>
        </authorList>
    </citation>
    <scope>NUCLEOTIDE SEQUENCE [LARGE SCALE GENOMIC DNA]</scope>
    <source>
        <strain evidence="3">XJ109</strain>
    </source>
</reference>
<evidence type="ECO:0000259" key="1">
    <source>
        <dbReference type="Pfam" id="PF13460"/>
    </source>
</evidence>
<evidence type="ECO:0000313" key="3">
    <source>
        <dbReference type="Proteomes" id="UP000199149"/>
    </source>
</evidence>
<dbReference type="OrthoDB" id="9798632at2"/>
<sequence length="220" mass="24844">MKTALILGSTGLVGSVILNELLNDSSYTKVITLVRKPQPIQHSKLIEIVTDFNSVPDFSQINHIDSIFSCLGTTRKQTPDLIAYRKIEIEIPLIYAEIGKTKGLQNFHYVSAIGANKNASNFYLNMKGEAEYLLQNANIPSLYIYQPSLLIGERKEYRFAEKVGAKIFPIIDLFLMGTLSKYKAMKVENLAKAIIKIDSKDEINSVSIYQYDEIMQNLKK</sequence>
<organism evidence="2 3">
    <name type="scientific">Algoriella xinjiangensis</name>
    <dbReference type="NCBI Taxonomy" id="684065"/>
    <lineage>
        <taxon>Bacteria</taxon>
        <taxon>Pseudomonadati</taxon>
        <taxon>Bacteroidota</taxon>
        <taxon>Flavobacteriia</taxon>
        <taxon>Flavobacteriales</taxon>
        <taxon>Weeksellaceae</taxon>
        <taxon>Algoriella</taxon>
    </lineage>
</organism>
<dbReference type="SUPFAM" id="SSF51735">
    <property type="entry name" value="NAD(P)-binding Rossmann-fold domains"/>
    <property type="match status" value="1"/>
</dbReference>
<dbReference type="InterPro" id="IPR016040">
    <property type="entry name" value="NAD(P)-bd_dom"/>
</dbReference>
<dbReference type="InterPro" id="IPR036291">
    <property type="entry name" value="NAD(P)-bd_dom_sf"/>
</dbReference>
<feature type="domain" description="NAD(P)-binding" evidence="1">
    <location>
        <begin position="8"/>
        <end position="161"/>
    </location>
</feature>
<name>A0A1I4SDI5_9FLAO</name>
<dbReference type="PANTHER" id="PTHR14097">
    <property type="entry name" value="OXIDOREDUCTASE HTATIP2"/>
    <property type="match status" value="1"/>
</dbReference>
<dbReference type="Proteomes" id="UP000199149">
    <property type="component" value="Unassembled WGS sequence"/>
</dbReference>
<accession>A0A1I4SDI5</accession>
<dbReference type="PANTHER" id="PTHR14097:SF7">
    <property type="entry name" value="OXIDOREDUCTASE HTATIP2"/>
    <property type="match status" value="1"/>
</dbReference>
<dbReference type="Pfam" id="PF13460">
    <property type="entry name" value="NAD_binding_10"/>
    <property type="match status" value="1"/>
</dbReference>
<dbReference type="RefSeq" id="WP_092905579.1">
    <property type="nucleotide sequence ID" value="NZ_FOUZ01000001.1"/>
</dbReference>
<keyword evidence="3" id="KW-1185">Reference proteome</keyword>
<evidence type="ECO:0000313" key="2">
    <source>
        <dbReference type="EMBL" id="SFM62343.1"/>
    </source>
</evidence>
<dbReference type="Gene3D" id="3.40.50.720">
    <property type="entry name" value="NAD(P)-binding Rossmann-like Domain"/>
    <property type="match status" value="1"/>
</dbReference>
<protein>
    <submittedName>
        <fullName evidence="2">NAD(P)H-binding</fullName>
    </submittedName>
</protein>